<dbReference type="AlphaFoldDB" id="A0A2S5VSQ1"/>
<dbReference type="Proteomes" id="UP000239241">
    <property type="component" value="Unassembled WGS sequence"/>
</dbReference>
<evidence type="ECO:0000313" key="4">
    <source>
        <dbReference type="Proteomes" id="UP000239241"/>
    </source>
</evidence>
<sequence>MTPRAPATFREQAEGALSGFAGFAAYLLWQVARGTEVRTEGDRVLVVVCAIGAIVLGAAFLLLVVHGGIRRRRARRAQADGADRVPAADAGGRAAADAGPSAHPGDHRERT</sequence>
<organism evidence="3 4">
    <name type="scientific">Clavibacter michiganensis</name>
    <dbReference type="NCBI Taxonomy" id="28447"/>
    <lineage>
        <taxon>Bacteria</taxon>
        <taxon>Bacillati</taxon>
        <taxon>Actinomycetota</taxon>
        <taxon>Actinomycetes</taxon>
        <taxon>Micrococcales</taxon>
        <taxon>Microbacteriaceae</taxon>
        <taxon>Clavibacter</taxon>
    </lineage>
</organism>
<gene>
    <name evidence="3" type="ORF">C5E16_10645</name>
</gene>
<dbReference type="EMBL" id="PSXY01000017">
    <property type="protein sequence ID" value="PPF66734.1"/>
    <property type="molecule type" value="Genomic_DNA"/>
</dbReference>
<dbReference type="RefSeq" id="WP_104290630.1">
    <property type="nucleotide sequence ID" value="NZ_PSXY01000017.1"/>
</dbReference>
<evidence type="ECO:0000256" key="2">
    <source>
        <dbReference type="SAM" id="Phobius"/>
    </source>
</evidence>
<accession>A0A2S5VSQ1</accession>
<comment type="caution">
    <text evidence="3">The sequence shown here is derived from an EMBL/GenBank/DDBJ whole genome shotgun (WGS) entry which is preliminary data.</text>
</comment>
<feature type="compositionally biased region" description="Low complexity" evidence="1">
    <location>
        <begin position="84"/>
        <end position="103"/>
    </location>
</feature>
<feature type="region of interest" description="Disordered" evidence="1">
    <location>
        <begin position="74"/>
        <end position="111"/>
    </location>
</feature>
<evidence type="ECO:0000313" key="3">
    <source>
        <dbReference type="EMBL" id="PPF66734.1"/>
    </source>
</evidence>
<evidence type="ECO:0000256" key="1">
    <source>
        <dbReference type="SAM" id="MobiDB-lite"/>
    </source>
</evidence>
<feature type="transmembrane region" description="Helical" evidence="2">
    <location>
        <begin position="12"/>
        <end position="32"/>
    </location>
</feature>
<keyword evidence="2" id="KW-0472">Membrane</keyword>
<protein>
    <submittedName>
        <fullName evidence="3">Uncharacterized protein</fullName>
    </submittedName>
</protein>
<name>A0A2S5VSQ1_9MICO</name>
<keyword evidence="2" id="KW-1133">Transmembrane helix</keyword>
<proteinExistence type="predicted"/>
<reference evidence="3 4" key="1">
    <citation type="submission" date="2018-02" db="EMBL/GenBank/DDBJ databases">
        <title>Bacteriophage NCPPB3778 and a type I-E CRISPR drive the evolution of the US Biological Select Agent, Rathayibacter toxicus.</title>
        <authorList>
            <person name="Davis E.W.II."/>
            <person name="Tabima J.F."/>
            <person name="Weisberg A.J."/>
            <person name="Lopes L.D."/>
            <person name="Wiseman M.S."/>
            <person name="Wiseman M.S."/>
            <person name="Pupko T."/>
            <person name="Belcher M.S."/>
            <person name="Sechler A.J."/>
            <person name="Tancos M.A."/>
            <person name="Schroeder B.K."/>
            <person name="Murray T.D."/>
            <person name="Luster D.G."/>
            <person name="Schneider W.L."/>
            <person name="Rogers E."/>
            <person name="Andreote F.D."/>
            <person name="Grunwald N.J."/>
            <person name="Putnam M.L."/>
            <person name="Chang J.H."/>
        </authorList>
    </citation>
    <scope>NUCLEOTIDE SEQUENCE [LARGE SCALE GENOMIC DNA]</scope>
    <source>
        <strain evidence="3 4">AY1B3</strain>
    </source>
</reference>
<feature type="transmembrane region" description="Helical" evidence="2">
    <location>
        <begin position="44"/>
        <end position="65"/>
    </location>
</feature>
<keyword evidence="2" id="KW-0812">Transmembrane</keyword>